<name>A0A6I6SUZ2_9GAMM</name>
<dbReference type="KEGG" id="htx:EKK97_17350"/>
<dbReference type="AlphaFoldDB" id="A0A6I6SUZ2"/>
<dbReference type="InterPro" id="IPR007712">
    <property type="entry name" value="RelE/ParE_toxin"/>
</dbReference>
<dbReference type="InterPro" id="IPR035093">
    <property type="entry name" value="RelE/ParE_toxin_dom_sf"/>
</dbReference>
<keyword evidence="1" id="KW-1277">Toxin-antitoxin system</keyword>
<dbReference type="Proteomes" id="UP000464013">
    <property type="component" value="Chromosome"/>
</dbReference>
<dbReference type="Gene3D" id="3.30.2310.20">
    <property type="entry name" value="RelE-like"/>
    <property type="match status" value="1"/>
</dbReference>
<dbReference type="EMBL" id="CP035042">
    <property type="protein sequence ID" value="QHC50993.1"/>
    <property type="molecule type" value="Genomic_DNA"/>
</dbReference>
<keyword evidence="3" id="KW-1185">Reference proteome</keyword>
<dbReference type="Pfam" id="PF05016">
    <property type="entry name" value="ParE_toxin"/>
    <property type="match status" value="1"/>
</dbReference>
<proteinExistence type="predicted"/>
<protein>
    <submittedName>
        <fullName evidence="2">Type II toxin-antitoxin system RelE/ParE family toxin</fullName>
    </submittedName>
</protein>
<evidence type="ECO:0000313" key="2">
    <source>
        <dbReference type="EMBL" id="QHC50993.1"/>
    </source>
</evidence>
<sequence>MIVTTPHRVVFETTAELSLESCENFLLDQLELSLPRVEKISHDLVTTSLERLTTQPHIYPVCRLALELGISHYRELLIDGYRVIYRVWGEPPQISIYLFAHQRQDFKQLLFEYQLLS</sequence>
<organism evidence="2 3">
    <name type="scientific">Billgrantia tianxiuensis</name>
    <dbReference type="NCBI Taxonomy" id="2497861"/>
    <lineage>
        <taxon>Bacteria</taxon>
        <taxon>Pseudomonadati</taxon>
        <taxon>Pseudomonadota</taxon>
        <taxon>Gammaproteobacteria</taxon>
        <taxon>Oceanospirillales</taxon>
        <taxon>Halomonadaceae</taxon>
        <taxon>Billgrantia</taxon>
    </lineage>
</organism>
<evidence type="ECO:0000256" key="1">
    <source>
        <dbReference type="ARBA" id="ARBA00022649"/>
    </source>
</evidence>
<gene>
    <name evidence="2" type="ORF">EKK97_17350</name>
</gene>
<evidence type="ECO:0000313" key="3">
    <source>
        <dbReference type="Proteomes" id="UP000464013"/>
    </source>
</evidence>
<reference evidence="2 3" key="1">
    <citation type="submission" date="2019-01" db="EMBL/GenBank/DDBJ databases">
        <title>Complete genome of a denitifying bacterium Halomons sp. BC-M4-5.</title>
        <authorList>
            <person name="Wang L."/>
            <person name="Shao Z."/>
        </authorList>
    </citation>
    <scope>NUCLEOTIDE SEQUENCE [LARGE SCALE GENOMIC DNA]</scope>
    <source>
        <strain evidence="2 3">BC-M4-5</strain>
    </source>
</reference>
<accession>A0A6I6SUZ2</accession>
<dbReference type="SUPFAM" id="SSF143011">
    <property type="entry name" value="RelE-like"/>
    <property type="match status" value="1"/>
</dbReference>